<protein>
    <submittedName>
        <fullName evidence="2">Imidazolonepropionase</fullName>
        <ecNumber evidence="2">3.5.2.7</ecNumber>
    </submittedName>
</protein>
<evidence type="ECO:0000313" key="2">
    <source>
        <dbReference type="EMBL" id="MPM10599.1"/>
    </source>
</evidence>
<evidence type="ECO:0000259" key="1">
    <source>
        <dbReference type="Pfam" id="PF01979"/>
    </source>
</evidence>
<dbReference type="EC" id="3.5.2.7" evidence="2"/>
<dbReference type="GO" id="GO:0050480">
    <property type="term" value="F:imidazolonepropionase activity"/>
    <property type="evidence" value="ECO:0007669"/>
    <property type="project" value="UniProtKB-EC"/>
</dbReference>
<dbReference type="InterPro" id="IPR051781">
    <property type="entry name" value="Metallo-dep_Hydrolase"/>
</dbReference>
<dbReference type="EMBL" id="VSSQ01001715">
    <property type="protein sequence ID" value="MPM10599.1"/>
    <property type="molecule type" value="Genomic_DNA"/>
</dbReference>
<dbReference type="SUPFAM" id="SSF51556">
    <property type="entry name" value="Metallo-dependent hydrolases"/>
    <property type="match status" value="1"/>
</dbReference>
<accession>A0A644X3E6</accession>
<dbReference type="InterPro" id="IPR011059">
    <property type="entry name" value="Metal-dep_hydrolase_composite"/>
</dbReference>
<dbReference type="Gene3D" id="1.20.58.520">
    <property type="entry name" value="Amidohydrolase"/>
    <property type="match status" value="1"/>
</dbReference>
<feature type="domain" description="Amidohydrolase-related" evidence="1">
    <location>
        <begin position="98"/>
        <end position="456"/>
    </location>
</feature>
<reference evidence="2" key="1">
    <citation type="submission" date="2019-08" db="EMBL/GenBank/DDBJ databases">
        <authorList>
            <person name="Kucharzyk K."/>
            <person name="Murdoch R.W."/>
            <person name="Higgins S."/>
            <person name="Loffler F."/>
        </authorList>
    </citation>
    <scope>NUCLEOTIDE SEQUENCE</scope>
</reference>
<dbReference type="Gene3D" id="2.30.40.10">
    <property type="entry name" value="Urease, subunit C, domain 1"/>
    <property type="match status" value="1"/>
</dbReference>
<gene>
    <name evidence="2" type="primary">hutI_15</name>
    <name evidence="2" type="ORF">SDC9_56931</name>
</gene>
<dbReference type="SUPFAM" id="SSF51338">
    <property type="entry name" value="Composite domain of metallo-dependent hydrolases"/>
    <property type="match status" value="1"/>
</dbReference>
<name>A0A644X3E6_9ZZZZ</name>
<dbReference type="Gene3D" id="3.30.110.90">
    <property type="entry name" value="Amidohydrolase"/>
    <property type="match status" value="1"/>
</dbReference>
<proteinExistence type="predicted"/>
<keyword evidence="2" id="KW-0378">Hydrolase</keyword>
<dbReference type="InterPro" id="IPR032466">
    <property type="entry name" value="Metal_Hydrolase"/>
</dbReference>
<dbReference type="AlphaFoldDB" id="A0A644X3E6"/>
<dbReference type="PROSITE" id="PS51257">
    <property type="entry name" value="PROKAR_LIPOPROTEIN"/>
    <property type="match status" value="1"/>
</dbReference>
<dbReference type="PANTHER" id="PTHR43135">
    <property type="entry name" value="ALPHA-D-RIBOSE 1-METHYLPHOSPHONATE 5-TRIPHOSPHATE DIPHOSPHATASE"/>
    <property type="match status" value="1"/>
</dbReference>
<comment type="caution">
    <text evidence="2">The sequence shown here is derived from an EMBL/GenBank/DDBJ whole genome shotgun (WGS) entry which is preliminary data.</text>
</comment>
<sequence length="477" mass="52239">MQWRECKNGVFGFVVVAALLMTSCFSGPKAARLDLPRPKQRPAAQAFVHATVIPMTEPDTVIENCVVIVEDKTIVYVGTDYERIPLAADIVDCSGMWIVPGLADAHVHLLFNALDPLLFLANGVTSVRNMASLTEGGRTDKRFAFSDHLELRDAIRNGQVLSPWIYQASPIHETRKGAYFDRSLYVDTHSAEAGKLAVEMADEAGFDYFKIYNNLGTSAFYSIAEEAKSIGLPVVGHVPHEVPLQAVLEGSLMHSIEHLTGYINPFGELKISPDRLDEIAARTREAGIWNVPTLEVWKHVVRPERIDAIEADRWTGYIPRANRSIWTRSIKSFSTLIKKDVEGYEILPSEHIEDFELIVKALIKAKAPIAAGTDSGTLNVVAGSSLHKELGSLVALGMSPWEALASATIRAAECLKAENEFGSIQAGLRADLLVLGGNPLEDVAHLGDIELIVVQGVPYTQQELVSLLDSLVPENNL</sequence>
<dbReference type="Pfam" id="PF01979">
    <property type="entry name" value="Amidohydro_1"/>
    <property type="match status" value="1"/>
</dbReference>
<dbReference type="PANTHER" id="PTHR43135:SF3">
    <property type="entry name" value="ALPHA-D-RIBOSE 1-METHYLPHOSPHONATE 5-TRIPHOSPHATE DIPHOSPHATASE"/>
    <property type="match status" value="1"/>
</dbReference>
<dbReference type="InterPro" id="IPR006680">
    <property type="entry name" value="Amidohydro-rel"/>
</dbReference>
<dbReference type="Gene3D" id="3.40.50.10910">
    <property type="entry name" value="Amidohydrolase"/>
    <property type="match status" value="1"/>
</dbReference>
<organism evidence="2">
    <name type="scientific">bioreactor metagenome</name>
    <dbReference type="NCBI Taxonomy" id="1076179"/>
    <lineage>
        <taxon>unclassified sequences</taxon>
        <taxon>metagenomes</taxon>
        <taxon>ecological metagenomes</taxon>
    </lineage>
</organism>